<accession>A0A1M7FWZ8</accession>
<dbReference type="Proteomes" id="UP000184069">
    <property type="component" value="Unassembled WGS sequence"/>
</dbReference>
<gene>
    <name evidence="1" type="ORF">SAMN05444407_10977</name>
</gene>
<name>A0A1M7FWZ8_9FLAO</name>
<dbReference type="AlphaFoldDB" id="A0A1M7FWZ8"/>
<evidence type="ECO:0000313" key="2">
    <source>
        <dbReference type="Proteomes" id="UP000184069"/>
    </source>
</evidence>
<dbReference type="EMBL" id="FRBM01000009">
    <property type="protein sequence ID" value="SHM08169.1"/>
    <property type="molecule type" value="Genomic_DNA"/>
</dbReference>
<sequence>MFCLNTNGTNGFTNDTNGNVKKNAISDYVDLKMFLLL</sequence>
<evidence type="ECO:0000313" key="1">
    <source>
        <dbReference type="EMBL" id="SHM08169.1"/>
    </source>
</evidence>
<proteinExistence type="predicted"/>
<organism evidence="1 2">
    <name type="scientific">Chryseobacterium contaminans</name>
    <dbReference type="NCBI Taxonomy" id="1423959"/>
    <lineage>
        <taxon>Bacteria</taxon>
        <taxon>Pseudomonadati</taxon>
        <taxon>Bacteroidota</taxon>
        <taxon>Flavobacteriia</taxon>
        <taxon>Flavobacteriales</taxon>
        <taxon>Weeksellaceae</taxon>
        <taxon>Chryseobacterium group</taxon>
        <taxon>Chryseobacterium</taxon>
    </lineage>
</organism>
<protein>
    <submittedName>
        <fullName evidence="1">Uncharacterized protein</fullName>
    </submittedName>
</protein>
<reference evidence="1 2" key="1">
    <citation type="submission" date="2016-11" db="EMBL/GenBank/DDBJ databases">
        <authorList>
            <person name="Jaros S."/>
            <person name="Januszkiewicz K."/>
            <person name="Wedrychowicz H."/>
        </authorList>
    </citation>
    <scope>NUCLEOTIDE SEQUENCE [LARGE SCALE GENOMIC DNA]</scope>
    <source>
        <strain evidence="1 2">DSM 27621</strain>
    </source>
</reference>